<dbReference type="AlphaFoldDB" id="A0A6A5QJU5"/>
<dbReference type="EMBL" id="ML979137">
    <property type="protein sequence ID" value="KAF1914754.1"/>
    <property type="molecule type" value="Genomic_DNA"/>
</dbReference>
<organism evidence="1 2">
    <name type="scientific">Ampelomyces quisqualis</name>
    <name type="common">Powdery mildew agent</name>
    <dbReference type="NCBI Taxonomy" id="50730"/>
    <lineage>
        <taxon>Eukaryota</taxon>
        <taxon>Fungi</taxon>
        <taxon>Dikarya</taxon>
        <taxon>Ascomycota</taxon>
        <taxon>Pezizomycotina</taxon>
        <taxon>Dothideomycetes</taxon>
        <taxon>Pleosporomycetidae</taxon>
        <taxon>Pleosporales</taxon>
        <taxon>Pleosporineae</taxon>
        <taxon>Phaeosphaeriaceae</taxon>
        <taxon>Ampelomyces</taxon>
    </lineage>
</organism>
<reference evidence="1" key="1">
    <citation type="journal article" date="2020" name="Stud. Mycol.">
        <title>101 Dothideomycetes genomes: a test case for predicting lifestyles and emergence of pathogens.</title>
        <authorList>
            <person name="Haridas S."/>
            <person name="Albert R."/>
            <person name="Binder M."/>
            <person name="Bloem J."/>
            <person name="Labutti K."/>
            <person name="Salamov A."/>
            <person name="Andreopoulos B."/>
            <person name="Baker S."/>
            <person name="Barry K."/>
            <person name="Bills G."/>
            <person name="Bluhm B."/>
            <person name="Cannon C."/>
            <person name="Castanera R."/>
            <person name="Culley D."/>
            <person name="Daum C."/>
            <person name="Ezra D."/>
            <person name="Gonzalez J."/>
            <person name="Henrissat B."/>
            <person name="Kuo A."/>
            <person name="Liang C."/>
            <person name="Lipzen A."/>
            <person name="Lutzoni F."/>
            <person name="Magnuson J."/>
            <person name="Mondo S."/>
            <person name="Nolan M."/>
            <person name="Ohm R."/>
            <person name="Pangilinan J."/>
            <person name="Park H.-J."/>
            <person name="Ramirez L."/>
            <person name="Alfaro M."/>
            <person name="Sun H."/>
            <person name="Tritt A."/>
            <person name="Yoshinaga Y."/>
            <person name="Zwiers L.-H."/>
            <person name="Turgeon B."/>
            <person name="Goodwin S."/>
            <person name="Spatafora J."/>
            <person name="Crous P."/>
            <person name="Grigoriev I."/>
        </authorList>
    </citation>
    <scope>NUCLEOTIDE SEQUENCE</scope>
    <source>
        <strain evidence="1">HMLAC05119</strain>
    </source>
</reference>
<dbReference type="Proteomes" id="UP000800096">
    <property type="component" value="Unassembled WGS sequence"/>
</dbReference>
<accession>A0A6A5QJU5</accession>
<keyword evidence="2" id="KW-1185">Reference proteome</keyword>
<gene>
    <name evidence="1" type="ORF">BDU57DRAFT_519924</name>
</gene>
<protein>
    <submittedName>
        <fullName evidence="1">Uncharacterized protein</fullName>
    </submittedName>
</protein>
<evidence type="ECO:0000313" key="2">
    <source>
        <dbReference type="Proteomes" id="UP000800096"/>
    </source>
</evidence>
<evidence type="ECO:0000313" key="1">
    <source>
        <dbReference type="EMBL" id="KAF1914754.1"/>
    </source>
</evidence>
<sequence length="121" mass="14196">MQKVLVLHLNRRPLIRFPVEPYPSHGLPQHDFEFKRQTYKQGSNSKDVLGVMNTDVVEVTMINWNVKSLIEMHRLIVSFDCSFVQIWVWKTCESYTLNTSQLERCQILFCHHFSSTSLNPG</sequence>
<name>A0A6A5QJU5_AMPQU</name>
<proteinExistence type="predicted"/>